<protein>
    <submittedName>
        <fullName evidence="3">Uncharacterized protein</fullName>
    </submittedName>
</protein>
<evidence type="ECO:0000256" key="1">
    <source>
        <dbReference type="SAM" id="MobiDB-lite"/>
    </source>
</evidence>
<name>A0AAD7I0C9_9AGAR</name>
<feature type="signal peptide" evidence="2">
    <location>
        <begin position="1"/>
        <end position="18"/>
    </location>
</feature>
<sequence>MKFLVLSALLATPLASSAVPIPQIAAISPYVTQFTRRSAPPRIRGIVGGLVSRIPEVLHTKQAERDDIFLARALEDTVFASAQDVVARRQHMGRESENNGASDVAASNP</sequence>
<keyword evidence="4" id="KW-1185">Reference proteome</keyword>
<dbReference type="EMBL" id="JARJLG010000185">
    <property type="protein sequence ID" value="KAJ7731112.1"/>
    <property type="molecule type" value="Genomic_DNA"/>
</dbReference>
<feature type="region of interest" description="Disordered" evidence="1">
    <location>
        <begin position="89"/>
        <end position="109"/>
    </location>
</feature>
<dbReference type="AlphaFoldDB" id="A0AAD7I0C9"/>
<proteinExistence type="predicted"/>
<keyword evidence="2" id="KW-0732">Signal</keyword>
<comment type="caution">
    <text evidence="3">The sequence shown here is derived from an EMBL/GenBank/DDBJ whole genome shotgun (WGS) entry which is preliminary data.</text>
</comment>
<organism evidence="3 4">
    <name type="scientific">Mycena maculata</name>
    <dbReference type="NCBI Taxonomy" id="230809"/>
    <lineage>
        <taxon>Eukaryota</taxon>
        <taxon>Fungi</taxon>
        <taxon>Dikarya</taxon>
        <taxon>Basidiomycota</taxon>
        <taxon>Agaricomycotina</taxon>
        <taxon>Agaricomycetes</taxon>
        <taxon>Agaricomycetidae</taxon>
        <taxon>Agaricales</taxon>
        <taxon>Marasmiineae</taxon>
        <taxon>Mycenaceae</taxon>
        <taxon>Mycena</taxon>
    </lineage>
</organism>
<evidence type="ECO:0000256" key="2">
    <source>
        <dbReference type="SAM" id="SignalP"/>
    </source>
</evidence>
<feature type="compositionally biased region" description="Polar residues" evidence="1">
    <location>
        <begin position="98"/>
        <end position="109"/>
    </location>
</feature>
<gene>
    <name evidence="3" type="ORF">DFH07DRAFT_847608</name>
</gene>
<evidence type="ECO:0000313" key="3">
    <source>
        <dbReference type="EMBL" id="KAJ7731112.1"/>
    </source>
</evidence>
<evidence type="ECO:0000313" key="4">
    <source>
        <dbReference type="Proteomes" id="UP001215280"/>
    </source>
</evidence>
<feature type="chain" id="PRO_5041918850" evidence="2">
    <location>
        <begin position="19"/>
        <end position="109"/>
    </location>
</feature>
<accession>A0AAD7I0C9</accession>
<reference evidence="3" key="1">
    <citation type="submission" date="2023-03" db="EMBL/GenBank/DDBJ databases">
        <title>Massive genome expansion in bonnet fungi (Mycena s.s.) driven by repeated elements and novel gene families across ecological guilds.</title>
        <authorList>
            <consortium name="Lawrence Berkeley National Laboratory"/>
            <person name="Harder C.B."/>
            <person name="Miyauchi S."/>
            <person name="Viragh M."/>
            <person name="Kuo A."/>
            <person name="Thoen E."/>
            <person name="Andreopoulos B."/>
            <person name="Lu D."/>
            <person name="Skrede I."/>
            <person name="Drula E."/>
            <person name="Henrissat B."/>
            <person name="Morin E."/>
            <person name="Kohler A."/>
            <person name="Barry K."/>
            <person name="LaButti K."/>
            <person name="Morin E."/>
            <person name="Salamov A."/>
            <person name="Lipzen A."/>
            <person name="Mereny Z."/>
            <person name="Hegedus B."/>
            <person name="Baldrian P."/>
            <person name="Stursova M."/>
            <person name="Weitz H."/>
            <person name="Taylor A."/>
            <person name="Grigoriev I.V."/>
            <person name="Nagy L.G."/>
            <person name="Martin F."/>
            <person name="Kauserud H."/>
        </authorList>
    </citation>
    <scope>NUCLEOTIDE SEQUENCE</scope>
    <source>
        <strain evidence="3">CBHHK188m</strain>
    </source>
</reference>
<dbReference type="Proteomes" id="UP001215280">
    <property type="component" value="Unassembled WGS sequence"/>
</dbReference>